<dbReference type="SUPFAM" id="SSF53850">
    <property type="entry name" value="Periplasmic binding protein-like II"/>
    <property type="match status" value="1"/>
</dbReference>
<evidence type="ECO:0000313" key="7">
    <source>
        <dbReference type="Proteomes" id="UP000177268"/>
    </source>
</evidence>
<proteinExistence type="inferred from homology"/>
<keyword evidence="2" id="KW-0813">Transport</keyword>
<dbReference type="Proteomes" id="UP000177268">
    <property type="component" value="Unassembled WGS sequence"/>
</dbReference>
<dbReference type="EMBL" id="MFIZ01000007">
    <property type="protein sequence ID" value="OGG11986.1"/>
    <property type="molecule type" value="Genomic_DNA"/>
</dbReference>
<dbReference type="InterPro" id="IPR030678">
    <property type="entry name" value="Peptide/Ni-bd"/>
</dbReference>
<accession>A0A1F5ZHJ7</accession>
<evidence type="ECO:0000313" key="6">
    <source>
        <dbReference type="EMBL" id="OGG11986.1"/>
    </source>
</evidence>
<dbReference type="PIRSF" id="PIRSF002741">
    <property type="entry name" value="MppA"/>
    <property type="match status" value="1"/>
</dbReference>
<evidence type="ECO:0000256" key="4">
    <source>
        <dbReference type="SAM" id="Phobius"/>
    </source>
</evidence>
<dbReference type="InterPro" id="IPR039424">
    <property type="entry name" value="SBP_5"/>
</dbReference>
<reference evidence="6 7" key="1">
    <citation type="journal article" date="2016" name="Nat. Commun.">
        <title>Thousands of microbial genomes shed light on interconnected biogeochemical processes in an aquifer system.</title>
        <authorList>
            <person name="Anantharaman K."/>
            <person name="Brown C.T."/>
            <person name="Hug L.A."/>
            <person name="Sharon I."/>
            <person name="Castelle C.J."/>
            <person name="Probst A.J."/>
            <person name="Thomas B.C."/>
            <person name="Singh A."/>
            <person name="Wilkins M.J."/>
            <person name="Karaoz U."/>
            <person name="Brodie E.L."/>
            <person name="Williams K.H."/>
            <person name="Hubbard S.S."/>
            <person name="Banfield J.F."/>
        </authorList>
    </citation>
    <scope>NUCLEOTIDE SEQUENCE [LARGE SCALE GENOMIC DNA]</scope>
</reference>
<keyword evidence="4" id="KW-1133">Transmembrane helix</keyword>
<evidence type="ECO:0000256" key="3">
    <source>
        <dbReference type="ARBA" id="ARBA00022729"/>
    </source>
</evidence>
<evidence type="ECO:0000259" key="5">
    <source>
        <dbReference type="Pfam" id="PF00496"/>
    </source>
</evidence>
<feature type="transmembrane region" description="Helical" evidence="4">
    <location>
        <begin position="12"/>
        <end position="29"/>
    </location>
</feature>
<comment type="similarity">
    <text evidence="1">Belongs to the bacterial solute-binding protein 5 family.</text>
</comment>
<organism evidence="6 7">
    <name type="scientific">Candidatus Gottesmanbacteria bacterium RBG_13_45_10</name>
    <dbReference type="NCBI Taxonomy" id="1798370"/>
    <lineage>
        <taxon>Bacteria</taxon>
        <taxon>Candidatus Gottesmaniibacteriota</taxon>
    </lineage>
</organism>
<dbReference type="Gene3D" id="3.10.105.10">
    <property type="entry name" value="Dipeptide-binding Protein, Domain 3"/>
    <property type="match status" value="1"/>
</dbReference>
<dbReference type="GO" id="GO:0042597">
    <property type="term" value="C:periplasmic space"/>
    <property type="evidence" value="ECO:0007669"/>
    <property type="project" value="UniProtKB-ARBA"/>
</dbReference>
<gene>
    <name evidence="6" type="ORF">A2Z00_02050</name>
</gene>
<dbReference type="STRING" id="1798370.A2Z00_02050"/>
<dbReference type="GO" id="GO:1904680">
    <property type="term" value="F:peptide transmembrane transporter activity"/>
    <property type="evidence" value="ECO:0007669"/>
    <property type="project" value="TreeGrafter"/>
</dbReference>
<dbReference type="Gene3D" id="3.40.190.10">
    <property type="entry name" value="Periplasmic binding protein-like II"/>
    <property type="match status" value="1"/>
</dbReference>
<name>A0A1F5ZHJ7_9BACT</name>
<dbReference type="CDD" id="cd00995">
    <property type="entry name" value="PBP2_NikA_DppA_OppA_like"/>
    <property type="match status" value="1"/>
</dbReference>
<keyword evidence="4" id="KW-0472">Membrane</keyword>
<evidence type="ECO:0000256" key="2">
    <source>
        <dbReference type="ARBA" id="ARBA00022448"/>
    </source>
</evidence>
<sequence>MELAQKYTKSLVLGFVAGLVLSLGFWRVYPFIQAHWLSPVDRIGMVGAFTPTTLPLSIQKRISLGLTDINPDGSVKPALATSWVATDSGKIFTFFLRTDAMWHNGKPVEAKDVNYNIKNVTFTVLDPKTIRVTLNSSYSPFPTLVSRPLFQPGLVGFGEYKVSSIQLIGDTVEYIKLIPSHANSKNRAREYRFYKTETEAITAYKVGDINELDDLSSSYDLQSWGQTEVNESTKYGRIVSLFFNLNDPILRDKSVRQGLSFALPQIPGEHAYSPISKTSWAYTDKVKRYPPDATQAAKLLDIIKISSSSASLVIATFIQYVDLAQDIANSWTAAGVPTTVRVVSDIPSGYQILLSAQDVPPDPDQYPFWHSTQTQTNVTGYANVKIDKLLEDGRQEIDTEKRKTIYADFQRRLVDDDPATFLYYAKSYTINRK</sequence>
<dbReference type="InterPro" id="IPR000914">
    <property type="entry name" value="SBP_5_dom"/>
</dbReference>
<protein>
    <recommendedName>
        <fullName evidence="5">Solute-binding protein family 5 domain-containing protein</fullName>
    </recommendedName>
</protein>
<dbReference type="PANTHER" id="PTHR30290">
    <property type="entry name" value="PERIPLASMIC BINDING COMPONENT OF ABC TRANSPORTER"/>
    <property type="match status" value="1"/>
</dbReference>
<dbReference type="GO" id="GO:0015833">
    <property type="term" value="P:peptide transport"/>
    <property type="evidence" value="ECO:0007669"/>
    <property type="project" value="TreeGrafter"/>
</dbReference>
<dbReference type="GO" id="GO:0043190">
    <property type="term" value="C:ATP-binding cassette (ABC) transporter complex"/>
    <property type="evidence" value="ECO:0007669"/>
    <property type="project" value="InterPro"/>
</dbReference>
<keyword evidence="3" id="KW-0732">Signal</keyword>
<keyword evidence="4" id="KW-0812">Transmembrane</keyword>
<dbReference type="Pfam" id="PF00496">
    <property type="entry name" value="SBP_bac_5"/>
    <property type="match status" value="1"/>
</dbReference>
<comment type="caution">
    <text evidence="6">The sequence shown here is derived from an EMBL/GenBank/DDBJ whole genome shotgun (WGS) entry which is preliminary data.</text>
</comment>
<dbReference type="AlphaFoldDB" id="A0A1F5ZHJ7"/>
<dbReference type="PANTHER" id="PTHR30290:SF9">
    <property type="entry name" value="OLIGOPEPTIDE-BINDING PROTEIN APPA"/>
    <property type="match status" value="1"/>
</dbReference>
<feature type="domain" description="Solute-binding protein family 5" evidence="5">
    <location>
        <begin position="120"/>
        <end position="345"/>
    </location>
</feature>
<evidence type="ECO:0000256" key="1">
    <source>
        <dbReference type="ARBA" id="ARBA00005695"/>
    </source>
</evidence>